<evidence type="ECO:0000313" key="4">
    <source>
        <dbReference type="EMBL" id="MFD2970056.1"/>
    </source>
</evidence>
<dbReference type="PROSITE" id="PS50935">
    <property type="entry name" value="SSB"/>
    <property type="match status" value="1"/>
</dbReference>
<dbReference type="InterPro" id="IPR012340">
    <property type="entry name" value="NA-bd_OB-fold"/>
</dbReference>
<organism evidence="4 5">
    <name type="scientific">Sphingobacterium bambusae</name>
    <dbReference type="NCBI Taxonomy" id="662858"/>
    <lineage>
        <taxon>Bacteria</taxon>
        <taxon>Pseudomonadati</taxon>
        <taxon>Bacteroidota</taxon>
        <taxon>Sphingobacteriia</taxon>
        <taxon>Sphingobacteriales</taxon>
        <taxon>Sphingobacteriaceae</taxon>
        <taxon>Sphingobacterium</taxon>
    </lineage>
</organism>
<evidence type="ECO:0000256" key="1">
    <source>
        <dbReference type="ARBA" id="ARBA00023125"/>
    </source>
</evidence>
<evidence type="ECO:0000313" key="5">
    <source>
        <dbReference type="Proteomes" id="UP001597525"/>
    </source>
</evidence>
<dbReference type="PANTHER" id="PTHR10302">
    <property type="entry name" value="SINGLE-STRANDED DNA-BINDING PROTEIN"/>
    <property type="match status" value="1"/>
</dbReference>
<keyword evidence="5" id="KW-1185">Reference proteome</keyword>
<gene>
    <name evidence="4" type="ORF">ACFS7Y_21885</name>
</gene>
<dbReference type="InterPro" id="IPR000424">
    <property type="entry name" value="Primosome_PriB/ssb"/>
</dbReference>
<dbReference type="NCBIfam" id="TIGR00621">
    <property type="entry name" value="ssb"/>
    <property type="match status" value="1"/>
</dbReference>
<proteinExistence type="inferred from homology"/>
<evidence type="ECO:0000256" key="2">
    <source>
        <dbReference type="HAMAP-Rule" id="MF_00984"/>
    </source>
</evidence>
<comment type="caution">
    <text evidence="4">The sequence shown here is derived from an EMBL/GenBank/DDBJ whole genome shotgun (WGS) entry which is preliminary data.</text>
</comment>
<dbReference type="SUPFAM" id="SSF50249">
    <property type="entry name" value="Nucleic acid-binding proteins"/>
    <property type="match status" value="1"/>
</dbReference>
<accession>A0ABW6BKS6</accession>
<comment type="subunit">
    <text evidence="2">Homotetramer.</text>
</comment>
<dbReference type="GO" id="GO:0003677">
    <property type="term" value="F:DNA binding"/>
    <property type="evidence" value="ECO:0007669"/>
    <property type="project" value="UniProtKB-KW"/>
</dbReference>
<dbReference type="PANTHER" id="PTHR10302:SF0">
    <property type="entry name" value="SINGLE-STRANDED DNA-BINDING PROTEIN, MITOCHONDRIAL"/>
    <property type="match status" value="1"/>
</dbReference>
<dbReference type="Proteomes" id="UP001597525">
    <property type="component" value="Unassembled WGS sequence"/>
</dbReference>
<sequence length="126" mass="14327">MSILVNSVQLLGRLGADAEIKTTNQGTKVANIRFATNEYFKNAKGEWEETTYWHNLVFWGKHAEKLSSTSKKGTRLLIQGSLVYQEYVDTHAIKRQSCEIRVLQFMVINSTNKSSSMGLPDEEEQL</sequence>
<name>A0ABW6BKS6_9SPHI</name>
<dbReference type="PIRSF" id="PIRSF002070">
    <property type="entry name" value="SSB"/>
    <property type="match status" value="1"/>
</dbReference>
<dbReference type="CDD" id="cd04496">
    <property type="entry name" value="SSB_OBF"/>
    <property type="match status" value="1"/>
</dbReference>
<dbReference type="EMBL" id="JBHUPB010000015">
    <property type="protein sequence ID" value="MFD2970056.1"/>
    <property type="molecule type" value="Genomic_DNA"/>
</dbReference>
<keyword evidence="1 2" id="KW-0238">DNA-binding</keyword>
<dbReference type="Gene3D" id="2.40.50.140">
    <property type="entry name" value="Nucleic acid-binding proteins"/>
    <property type="match status" value="1"/>
</dbReference>
<dbReference type="Pfam" id="PF00436">
    <property type="entry name" value="SSB"/>
    <property type="match status" value="1"/>
</dbReference>
<dbReference type="HAMAP" id="MF_00984">
    <property type="entry name" value="SSB"/>
    <property type="match status" value="1"/>
</dbReference>
<protein>
    <recommendedName>
        <fullName evidence="2 3">Single-stranded DNA-binding protein</fullName>
        <shortName evidence="2">SSB</shortName>
    </recommendedName>
</protein>
<reference evidence="5" key="1">
    <citation type="journal article" date="2019" name="Int. J. Syst. Evol. Microbiol.">
        <title>The Global Catalogue of Microorganisms (GCM) 10K type strain sequencing project: providing services to taxonomists for standard genome sequencing and annotation.</title>
        <authorList>
            <consortium name="The Broad Institute Genomics Platform"/>
            <consortium name="The Broad Institute Genome Sequencing Center for Infectious Disease"/>
            <person name="Wu L."/>
            <person name="Ma J."/>
        </authorList>
    </citation>
    <scope>NUCLEOTIDE SEQUENCE [LARGE SCALE GENOMIC DNA]</scope>
    <source>
        <strain evidence="5">KCTC 22814</strain>
    </source>
</reference>
<comment type="caution">
    <text evidence="2">Lacks conserved residue(s) required for the propagation of feature annotation.</text>
</comment>
<dbReference type="RefSeq" id="WP_320183538.1">
    <property type="nucleotide sequence ID" value="NZ_CP138332.1"/>
</dbReference>
<evidence type="ECO:0000256" key="3">
    <source>
        <dbReference type="PIRNR" id="PIRNR002070"/>
    </source>
</evidence>
<dbReference type="InterPro" id="IPR011344">
    <property type="entry name" value="ssDNA-bd"/>
</dbReference>